<protein>
    <submittedName>
        <fullName evidence="1">Uncharacterized protein</fullName>
    </submittedName>
</protein>
<proteinExistence type="predicted"/>
<reference evidence="1" key="1">
    <citation type="submission" date="2025-02" db="EMBL/GenBank/DDBJ databases">
        <authorList>
            <consortium name="NCBI Genome Project"/>
        </authorList>
    </citation>
    <scope>NUCLEOTIDE SEQUENCE</scope>
</reference>
<gene>
    <name evidence="1" type="ORF">An04g09950</name>
</gene>
<name>A0AAJ8BPT2_ASPNG</name>
<dbReference type="AlphaFoldDB" id="A0AAJ8BPT2"/>
<reference evidence="1" key="2">
    <citation type="submission" date="2025-08" db="UniProtKB">
        <authorList>
            <consortium name="RefSeq"/>
        </authorList>
    </citation>
    <scope>IDENTIFICATION</scope>
</reference>
<sequence>MRDRENAIHFVISLTCITNTLRGIDHSAVQAKIAQIVNSAFVILYAQARGEAPGYVPSCSRHAGGHLKLPSEIEERGQLRGNATSFTKERAAQNRALVHFREGLKHCARANIQHLQGGHLEYGDWPVLFTNKHHWRIAHPGRAPRLSGAAPILPPLVPESEGADRFGWANLREKYTLQGCNKGSTAGIHIRVQDGSLHLSEDGSGALQLSAGASPPLSLFRV</sequence>
<dbReference type="VEuPathDB" id="FungiDB:An04g09950"/>
<accession>A0AAJ8BPT2</accession>
<dbReference type="RefSeq" id="XP_059600718.1">
    <property type="nucleotide sequence ID" value="XM_059747792.1"/>
</dbReference>
<evidence type="ECO:0000313" key="1">
    <source>
        <dbReference type="RefSeq" id="XP_059600718.1"/>
    </source>
</evidence>
<organism evidence="1">
    <name type="scientific">Aspergillus niger</name>
    <dbReference type="NCBI Taxonomy" id="5061"/>
    <lineage>
        <taxon>Eukaryota</taxon>
        <taxon>Fungi</taxon>
        <taxon>Dikarya</taxon>
        <taxon>Ascomycota</taxon>
        <taxon>Pezizomycotina</taxon>
        <taxon>Eurotiomycetes</taxon>
        <taxon>Eurotiomycetidae</taxon>
        <taxon>Eurotiales</taxon>
        <taxon>Aspergillaceae</taxon>
        <taxon>Aspergillus</taxon>
        <taxon>Aspergillus subgen. Circumdati</taxon>
    </lineage>
</organism>
<dbReference type="KEGG" id="ang:An04g09950"/>
<dbReference type="GeneID" id="84591064"/>